<dbReference type="RefSeq" id="WP_129005426.1">
    <property type="nucleotide sequence ID" value="NZ_SDHZ01000004.1"/>
</dbReference>
<gene>
    <name evidence="2" type="ORF">ESB13_19735</name>
</gene>
<evidence type="ECO:0008006" key="4">
    <source>
        <dbReference type="Google" id="ProtNLM"/>
    </source>
</evidence>
<keyword evidence="1" id="KW-0472">Membrane</keyword>
<dbReference type="EMBL" id="SDHZ01000004">
    <property type="protein sequence ID" value="RXK81172.1"/>
    <property type="molecule type" value="Genomic_DNA"/>
</dbReference>
<keyword evidence="3" id="KW-1185">Reference proteome</keyword>
<comment type="caution">
    <text evidence="2">The sequence shown here is derived from an EMBL/GenBank/DDBJ whole genome shotgun (WGS) entry which is preliminary data.</text>
</comment>
<evidence type="ECO:0000313" key="2">
    <source>
        <dbReference type="EMBL" id="RXK81172.1"/>
    </source>
</evidence>
<reference evidence="2 3" key="1">
    <citation type="submission" date="2019-01" db="EMBL/GenBank/DDBJ databases">
        <title>Filimonas sp. strain TTM-71.</title>
        <authorList>
            <person name="Chen W.-M."/>
        </authorList>
    </citation>
    <scope>NUCLEOTIDE SEQUENCE [LARGE SCALE GENOMIC DNA]</scope>
    <source>
        <strain evidence="2 3">TTM-71</strain>
    </source>
</reference>
<protein>
    <recommendedName>
        <fullName evidence="4">Protein BatD</fullName>
    </recommendedName>
</protein>
<dbReference type="OrthoDB" id="9807384at2"/>
<name>A0A4Q1D0I8_9BACT</name>
<keyword evidence="1" id="KW-1133">Transmembrane helix</keyword>
<sequence length="331" mass="38034">MTRMYKITQTNSVLSVVFHVVVFLLLGSGLAKAQRVTAEFDREKIAIGQQAILQLKLEDFNPRIFSLDEWFVVPDTVNNLECIKREKIDTIIIGGYATYVQKCMITSFDSGTWHMPELQIAIRSKDDLKPVILTTKPLTLDVTPVDVSGLKDYHPLKEIQEVKVSGDLWLIILLGIIALISGFILRWFIRIRKRVRKKAAITRMRKKGRTPLYRALQQLAALKKEVPVLQPTALKEYYTQIDDICRVYLSEMYLIQTLQKTSDEIMVTLKKYIASDGARREIHTILELCDSVKFAKYQPISVEEQVTAVDKAAVCLQQINKTYRKRKQNVN</sequence>
<evidence type="ECO:0000313" key="3">
    <source>
        <dbReference type="Proteomes" id="UP000290545"/>
    </source>
</evidence>
<keyword evidence="1" id="KW-0812">Transmembrane</keyword>
<feature type="transmembrane region" description="Helical" evidence="1">
    <location>
        <begin position="168"/>
        <end position="189"/>
    </location>
</feature>
<dbReference type="AlphaFoldDB" id="A0A4Q1D0I8"/>
<proteinExistence type="predicted"/>
<organism evidence="2 3">
    <name type="scientific">Filimonas effusa</name>
    <dbReference type="NCBI Taxonomy" id="2508721"/>
    <lineage>
        <taxon>Bacteria</taxon>
        <taxon>Pseudomonadati</taxon>
        <taxon>Bacteroidota</taxon>
        <taxon>Chitinophagia</taxon>
        <taxon>Chitinophagales</taxon>
        <taxon>Chitinophagaceae</taxon>
        <taxon>Filimonas</taxon>
    </lineage>
</organism>
<accession>A0A4Q1D0I8</accession>
<dbReference type="Proteomes" id="UP000290545">
    <property type="component" value="Unassembled WGS sequence"/>
</dbReference>
<evidence type="ECO:0000256" key="1">
    <source>
        <dbReference type="SAM" id="Phobius"/>
    </source>
</evidence>